<dbReference type="Pfam" id="PF08603">
    <property type="entry name" value="CAP_C"/>
    <property type="match status" value="1"/>
</dbReference>
<dbReference type="Gene3D" id="2.160.20.70">
    <property type="match status" value="1"/>
</dbReference>
<protein>
    <submittedName>
        <fullName evidence="3">Protein with 2 CAP (CARP) domains, possible adenyl cyclase-associated protein</fullName>
    </submittedName>
</protein>
<dbReference type="OrthoDB" id="1601at2759"/>
<feature type="non-terminal residue" evidence="3">
    <location>
        <position position="1"/>
    </location>
</feature>
<evidence type="ECO:0007829" key="5">
    <source>
        <dbReference type="PDB" id="2B0R"/>
    </source>
</evidence>
<evidence type="ECO:0000313" key="3">
    <source>
        <dbReference type="EMBL" id="EAK88266.1"/>
    </source>
</evidence>
<accession>Q5CS32</accession>
<evidence type="ECO:0000259" key="2">
    <source>
        <dbReference type="PROSITE" id="PS51329"/>
    </source>
</evidence>
<keyword evidence="4" id="KW-1185">Reference proteome</keyword>
<dbReference type="RefSeq" id="XP_626004.1">
    <property type="nucleotide sequence ID" value="XM_626004.1"/>
</dbReference>
<dbReference type="PROSITE" id="PS51329">
    <property type="entry name" value="C_CAP_COFACTOR_C"/>
    <property type="match status" value="1"/>
</dbReference>
<evidence type="ECO:0000313" key="4">
    <source>
        <dbReference type="Proteomes" id="UP000006726"/>
    </source>
</evidence>
<dbReference type="AlphaFoldDB" id="Q5CS32"/>
<reference evidence="5" key="2">
    <citation type="journal article" date="2010" name="J. Biol. Chem.">
        <title>Structure and function of a G-actin sequestering protein with a vital role in malaria oocyst development inside the mosquito vector.</title>
        <authorList>
            <person name="Hliscs M."/>
            <person name="Sattler J.M."/>
            <person name="Tempel W."/>
            <person name="Artz J.D."/>
            <person name="Dong A."/>
            <person name="Hui R."/>
            <person name="Matuschewski K."/>
            <person name="Schuler H."/>
        </authorList>
    </citation>
    <scope>X-RAY CRYSTALLOGRAPHY (2.60 ANGSTROMS)</scope>
</reference>
<dbReference type="Proteomes" id="UP000006726">
    <property type="component" value="Chromosome 5"/>
</dbReference>
<dbReference type="SUPFAM" id="SSF69340">
    <property type="entry name" value="C-terminal domain of adenylylcyclase associated protein"/>
    <property type="match status" value="1"/>
</dbReference>
<gene>
    <name evidence="3" type="ORF">cgd5_440</name>
</gene>
<reference evidence="3 4" key="1">
    <citation type="journal article" date="2004" name="Science">
        <title>Complete genome sequence of the apicomplexan, Cryptosporidium parvum.</title>
        <authorList>
            <person name="Abrahamsen M.S."/>
            <person name="Templeton T.J."/>
            <person name="Enomoto S."/>
            <person name="Abrahante J.E."/>
            <person name="Zhu G."/>
            <person name="Lancto C.A."/>
            <person name="Deng M."/>
            <person name="Liu C."/>
            <person name="Widmer G."/>
            <person name="Tzipori S."/>
            <person name="Buck G.A."/>
            <person name="Xu P."/>
            <person name="Bankier A.T."/>
            <person name="Dear P.H."/>
            <person name="Konfortov B.A."/>
            <person name="Spriggs H.F."/>
            <person name="Iyer L."/>
            <person name="Anantharaman V."/>
            <person name="Aravind L."/>
            <person name="Kapur V."/>
        </authorList>
    </citation>
    <scope>NUCLEOTIDE SEQUENCE [LARGE SCALE GENOMIC DNA]</scope>
    <source>
        <strain evidence="4">Iowa II</strain>
    </source>
</reference>
<comment type="caution">
    <text evidence="3">The sequence shown here is derived from an EMBL/GenBank/DDBJ whole genome shotgun (WGS) entry which is preliminary data.</text>
</comment>
<feature type="domain" description="C-CAP/cofactor C-like" evidence="2">
    <location>
        <begin position="23"/>
        <end position="159"/>
    </location>
</feature>
<dbReference type="InterPro" id="IPR017901">
    <property type="entry name" value="C-CAP_CF_C-like"/>
</dbReference>
<name>Q5CS32_CRYPI</name>
<dbReference type="InterPro" id="IPR016098">
    <property type="entry name" value="CAP/MinC_C"/>
</dbReference>
<keyword evidence="5" id="KW-0002">3D-structure</keyword>
<dbReference type="PANTHER" id="PTHR10652:SF0">
    <property type="entry name" value="ADENYLYL CYCLASE-ASSOCIATED PROTEIN"/>
    <property type="match status" value="1"/>
</dbReference>
<dbReference type="GO" id="GO:0007015">
    <property type="term" value="P:actin filament organization"/>
    <property type="evidence" value="ECO:0007669"/>
    <property type="project" value="TreeGrafter"/>
</dbReference>
<dbReference type="PANTHER" id="PTHR10652">
    <property type="entry name" value="ADENYLYL CYCLASE-ASSOCIATED PROTEIN"/>
    <property type="match status" value="1"/>
</dbReference>
<dbReference type="InterPro" id="IPR013912">
    <property type="entry name" value="Adenylate_cyclase-assoc_CAP_C"/>
</dbReference>
<dbReference type="OMA" id="SCKSGDM"/>
<dbReference type="PDB" id="2B0R">
    <property type="method" value="X-ray"/>
    <property type="resolution" value="2.60 A"/>
    <property type="chains" value="A/B=1-183"/>
</dbReference>
<evidence type="ECO:0000256" key="1">
    <source>
        <dbReference type="ARBA" id="ARBA00007659"/>
    </source>
</evidence>
<dbReference type="GO" id="GO:0005737">
    <property type="term" value="C:cytoplasm"/>
    <property type="evidence" value="ECO:0007669"/>
    <property type="project" value="TreeGrafter"/>
</dbReference>
<dbReference type="InterPro" id="IPR001837">
    <property type="entry name" value="Adenylate_cyclase-assoc_CAP"/>
</dbReference>
<dbReference type="GO" id="GO:0008179">
    <property type="term" value="F:adenylate cyclase binding"/>
    <property type="evidence" value="ECO:0007669"/>
    <property type="project" value="TreeGrafter"/>
</dbReference>
<dbReference type="InterPro" id="IPR006599">
    <property type="entry name" value="CARP_motif"/>
</dbReference>
<dbReference type="STRING" id="353152.Q5CS32"/>
<dbReference type="KEGG" id="cpv:cgd5_440"/>
<dbReference type="SMART" id="SM00673">
    <property type="entry name" value="CARP"/>
    <property type="match status" value="2"/>
</dbReference>
<sequence length="183" mass="20428">KSQIYLKKEKKMKAARQVVTNGSPKVELQKDTYLVENHVNCADPITLSEGSIKNKVSVRCSQNSRIIVEQKVNSIFIENCVGCIFLVNGVISSIEIVNCDDIKLQMTGIVPTISLDKSNKVNIYTSKEGKNVEVYSSKSSEMNLLFPGEEEGDWKELAIPEQFVTKYNESKGKLESMVSPLYG</sequence>
<dbReference type="GeneID" id="3373313"/>
<dbReference type="EMBL" id="AAEE01000007">
    <property type="protein sequence ID" value="EAK88266.1"/>
    <property type="molecule type" value="Genomic_DNA"/>
</dbReference>
<dbReference type="GO" id="GO:0019933">
    <property type="term" value="P:cAMP-mediated signaling"/>
    <property type="evidence" value="ECO:0007669"/>
    <property type="project" value="TreeGrafter"/>
</dbReference>
<comment type="similarity">
    <text evidence="1">Belongs to the CAP family.</text>
</comment>
<dbReference type="GO" id="GO:0003779">
    <property type="term" value="F:actin binding"/>
    <property type="evidence" value="ECO:0007669"/>
    <property type="project" value="InterPro"/>
</dbReference>
<dbReference type="SMR" id="Q5CS32"/>
<proteinExistence type="evidence at protein level"/>
<organism evidence="3 4">
    <name type="scientific">Cryptosporidium parvum (strain Iowa II)</name>
    <dbReference type="NCBI Taxonomy" id="353152"/>
    <lineage>
        <taxon>Eukaryota</taxon>
        <taxon>Sar</taxon>
        <taxon>Alveolata</taxon>
        <taxon>Apicomplexa</taxon>
        <taxon>Conoidasida</taxon>
        <taxon>Coccidia</taxon>
        <taxon>Eucoccidiorida</taxon>
        <taxon>Eimeriorina</taxon>
        <taxon>Cryptosporidiidae</taxon>
        <taxon>Cryptosporidium</taxon>
    </lineage>
</organism>
<dbReference type="PDBsum" id="2B0R"/>
<dbReference type="InParanoid" id="Q5CS32"/>
<dbReference type="InterPro" id="IPR036223">
    <property type="entry name" value="CAP_C_sf"/>
</dbReference>
<dbReference type="EvolutionaryTrace" id="Q5CS32"/>